<comment type="caution">
    <text evidence="13">The sequence shown here is derived from an EMBL/GenBank/DDBJ whole genome shotgun (WGS) entry which is preliminary data.</text>
</comment>
<evidence type="ECO:0000256" key="5">
    <source>
        <dbReference type="ARBA" id="ARBA00023136"/>
    </source>
</evidence>
<dbReference type="InterPro" id="IPR002455">
    <property type="entry name" value="GPCR3_GABA-B"/>
</dbReference>
<evidence type="ECO:0000259" key="12">
    <source>
        <dbReference type="PROSITE" id="PS50259"/>
    </source>
</evidence>
<dbReference type="CDD" id="cd15047">
    <property type="entry name" value="7tmC_GABA-B-like"/>
    <property type="match status" value="1"/>
</dbReference>
<keyword evidence="7" id="KW-0325">Glycoprotein</keyword>
<evidence type="ECO:0000256" key="3">
    <source>
        <dbReference type="ARBA" id="ARBA00022989"/>
    </source>
</evidence>
<evidence type="ECO:0000313" key="13">
    <source>
        <dbReference type="EMBL" id="KAK1737261.1"/>
    </source>
</evidence>
<evidence type="ECO:0000256" key="7">
    <source>
        <dbReference type="ARBA" id="ARBA00023180"/>
    </source>
</evidence>
<dbReference type="GO" id="GO:0038039">
    <property type="term" value="C:G protein-coupled receptor heterodimeric complex"/>
    <property type="evidence" value="ECO:0007669"/>
    <property type="project" value="TreeGrafter"/>
</dbReference>
<protein>
    <submittedName>
        <fullName evidence="13">GABA-B receptor-like protein</fullName>
    </submittedName>
</protein>
<dbReference type="Proteomes" id="UP001224775">
    <property type="component" value="Unassembled WGS sequence"/>
</dbReference>
<evidence type="ECO:0000256" key="2">
    <source>
        <dbReference type="ARBA" id="ARBA00022692"/>
    </source>
</evidence>
<keyword evidence="2 10" id="KW-0812">Transmembrane</keyword>
<feature type="signal peptide" evidence="11">
    <location>
        <begin position="1"/>
        <end position="18"/>
    </location>
</feature>
<keyword evidence="14" id="KW-1185">Reference proteome</keyword>
<keyword evidence="8" id="KW-0807">Transducer</keyword>
<dbReference type="AlphaFoldDB" id="A0AAD9D7P6"/>
<evidence type="ECO:0000313" key="14">
    <source>
        <dbReference type="Proteomes" id="UP001224775"/>
    </source>
</evidence>
<keyword evidence="5 10" id="KW-0472">Membrane</keyword>
<evidence type="ECO:0000256" key="9">
    <source>
        <dbReference type="SAM" id="MobiDB-lite"/>
    </source>
</evidence>
<evidence type="ECO:0000256" key="6">
    <source>
        <dbReference type="ARBA" id="ARBA00023170"/>
    </source>
</evidence>
<dbReference type="InterPro" id="IPR006059">
    <property type="entry name" value="SBP"/>
</dbReference>
<evidence type="ECO:0000256" key="8">
    <source>
        <dbReference type="ARBA" id="ARBA00023224"/>
    </source>
</evidence>
<evidence type="ECO:0000256" key="11">
    <source>
        <dbReference type="SAM" id="SignalP"/>
    </source>
</evidence>
<evidence type="ECO:0000256" key="10">
    <source>
        <dbReference type="SAM" id="Phobius"/>
    </source>
</evidence>
<dbReference type="PRINTS" id="PR01176">
    <property type="entry name" value="GABABRECEPTR"/>
</dbReference>
<reference evidence="13" key="1">
    <citation type="submission" date="2023-06" db="EMBL/GenBank/DDBJ databases">
        <title>Survivors Of The Sea: Transcriptome response of Skeletonema marinoi to long-term dormancy.</title>
        <authorList>
            <person name="Pinder M.I.M."/>
            <person name="Kourtchenko O."/>
            <person name="Robertson E.K."/>
            <person name="Larsson T."/>
            <person name="Maumus F."/>
            <person name="Osuna-Cruz C.M."/>
            <person name="Vancaester E."/>
            <person name="Stenow R."/>
            <person name="Vandepoele K."/>
            <person name="Ploug H."/>
            <person name="Bruchert V."/>
            <person name="Godhe A."/>
            <person name="Topel M."/>
        </authorList>
    </citation>
    <scope>NUCLEOTIDE SEQUENCE</scope>
    <source>
        <strain evidence="13">R05AC</strain>
    </source>
</reference>
<feature type="transmembrane region" description="Helical" evidence="10">
    <location>
        <begin position="687"/>
        <end position="708"/>
    </location>
</feature>
<feature type="transmembrane region" description="Helical" evidence="10">
    <location>
        <begin position="606"/>
        <end position="624"/>
    </location>
</feature>
<organism evidence="13 14">
    <name type="scientific">Skeletonema marinoi</name>
    <dbReference type="NCBI Taxonomy" id="267567"/>
    <lineage>
        <taxon>Eukaryota</taxon>
        <taxon>Sar</taxon>
        <taxon>Stramenopiles</taxon>
        <taxon>Ochrophyta</taxon>
        <taxon>Bacillariophyta</taxon>
        <taxon>Coscinodiscophyceae</taxon>
        <taxon>Thalassiosirophycidae</taxon>
        <taxon>Thalassiosirales</taxon>
        <taxon>Skeletonemataceae</taxon>
        <taxon>Skeletonema</taxon>
        <taxon>Skeletonema marinoi-dohrnii complex</taxon>
    </lineage>
</organism>
<dbReference type="Pfam" id="PF01547">
    <property type="entry name" value="SBP_bac_1"/>
    <property type="match status" value="1"/>
</dbReference>
<feature type="domain" description="G-protein coupled receptors family 3 profile" evidence="12">
    <location>
        <begin position="641"/>
        <end position="831"/>
    </location>
</feature>
<feature type="transmembrane region" description="Helical" evidence="10">
    <location>
        <begin position="573"/>
        <end position="594"/>
    </location>
</feature>
<dbReference type="GO" id="GO:0004965">
    <property type="term" value="F:G protein-coupled GABA receptor activity"/>
    <property type="evidence" value="ECO:0007669"/>
    <property type="project" value="InterPro"/>
</dbReference>
<dbReference type="PROSITE" id="PS50259">
    <property type="entry name" value="G_PROTEIN_RECEP_F3_4"/>
    <property type="match status" value="1"/>
</dbReference>
<dbReference type="PANTHER" id="PTHR10519:SF20">
    <property type="entry name" value="G-PROTEIN COUPLED RECEPTOR 156-RELATED"/>
    <property type="match status" value="1"/>
</dbReference>
<proteinExistence type="predicted"/>
<feature type="transmembrane region" description="Helical" evidence="10">
    <location>
        <begin position="734"/>
        <end position="760"/>
    </location>
</feature>
<feature type="region of interest" description="Disordered" evidence="9">
    <location>
        <begin position="836"/>
        <end position="889"/>
    </location>
</feature>
<dbReference type="EMBL" id="JATAAI010000026">
    <property type="protein sequence ID" value="KAK1737261.1"/>
    <property type="molecule type" value="Genomic_DNA"/>
</dbReference>
<keyword evidence="4" id="KW-0297">G-protein coupled receptor</keyword>
<name>A0AAD9D7P6_9STRA</name>
<accession>A0AAD9D7P6</accession>
<evidence type="ECO:0000256" key="4">
    <source>
        <dbReference type="ARBA" id="ARBA00023040"/>
    </source>
</evidence>
<feature type="chain" id="PRO_5042252991" evidence="11">
    <location>
        <begin position="19"/>
        <end position="889"/>
    </location>
</feature>
<feature type="transmembrane region" description="Helical" evidence="10">
    <location>
        <begin position="644"/>
        <end position="666"/>
    </location>
</feature>
<feature type="transmembrane region" description="Helical" evidence="10">
    <location>
        <begin position="772"/>
        <end position="794"/>
    </location>
</feature>
<dbReference type="Pfam" id="PF00003">
    <property type="entry name" value="7tm_3"/>
    <property type="match status" value="1"/>
</dbReference>
<keyword evidence="3 10" id="KW-1133">Transmembrane helix</keyword>
<feature type="transmembrane region" description="Helical" evidence="10">
    <location>
        <begin position="800"/>
        <end position="822"/>
    </location>
</feature>
<feature type="compositionally biased region" description="Polar residues" evidence="9">
    <location>
        <begin position="836"/>
        <end position="851"/>
    </location>
</feature>
<keyword evidence="11" id="KW-0732">Signal</keyword>
<gene>
    <name evidence="13" type="ORF">QTG54_012128</name>
</gene>
<dbReference type="PANTHER" id="PTHR10519">
    <property type="entry name" value="GABA-B RECEPTOR"/>
    <property type="match status" value="1"/>
</dbReference>
<dbReference type="InterPro" id="IPR017978">
    <property type="entry name" value="GPCR_3_C"/>
</dbReference>
<comment type="subcellular location">
    <subcellularLocation>
        <location evidence="1">Membrane</location>
        <topology evidence="1">Multi-pass membrane protein</topology>
    </subcellularLocation>
</comment>
<keyword evidence="6 13" id="KW-0675">Receptor</keyword>
<sequence length="889" mass="98895">MLLILFLLQLGIIASAAAGHQTMTIRRRVQEESPLATCDPEQHQCRCQDNDNDHDLQGRRSIRVASFGHHCLRLRRNADAFESIANITIELECLGYNELHEEILADAKLKTGYYDGFMFGPFLTGEMVKVGGLHDLTPYVQQGGAYDLRWNDMFRFNRENAAVYDNKVVMIPLDGDVLSFYYRKDLFEKYDKQPPKTWEEYTELAKFFHGKVEPLPVSSSNETVTLSGSCVGRKFRCQEEHWIILILSSMTQHTGTKTGFLFDTSNMEPLLGEAFVETIRFTEEQFAYGADNEMEGCFDSTNIAKMNSGQCAMTYGWGDSFTEGAKGPPTSFVSGLIGTAQTPGSPVYLDRLSQKLAQCTGATCSCKGDDAASTNACLNVAPYTAFTGWSGAVSSFSAKYRQDDTTDFFAYASSPEVSLFDTIPNITGGAPFISVDPFRVSHTNAQDWIDAGLPADSVVSYLETIKEQQSDPNAVIDIRIPQTPAFLDELKVVMNEHISKINEKKSQGLTGDDLFSSEEEKWEIERKLRAKWKALIASYDRENSQNLLEIYQRSLGIYAPTYNNQDLSKIRPVGLTLSCILLATSLGFACWTFLHRRNNIIKVSQPLFLYTFCFGCFVLGSSIIPLSIDDSTTSVSGASKACMAFPWLVSIGFTTTFAALFSKIWRVVRVMKSSMAMRRVEVKYTDVLGPFVVLLTMNVVLLLVWTILDPMKYERTYSPQTLESVGSCQSSGNVWKYCVSFIFVINFIAIIAANVLAYKGRNIGSDFVESKWIMLCTASILQVMLIGAPLMALVSENVVASYFVSAILVFVIGESILLFIFLPKLYEIKTRTGSSKSSKNVKISMPSVTPSTRERKSAFPSSRDSVEQRESGAQLKDSVVQGEAELGGE</sequence>
<evidence type="ECO:0000256" key="1">
    <source>
        <dbReference type="ARBA" id="ARBA00004141"/>
    </source>
</evidence>
<dbReference type="Gene3D" id="3.40.190.10">
    <property type="entry name" value="Periplasmic binding protein-like II"/>
    <property type="match status" value="2"/>
</dbReference>
<dbReference type="SUPFAM" id="SSF53850">
    <property type="entry name" value="Periplasmic binding protein-like II"/>
    <property type="match status" value="1"/>
</dbReference>